<dbReference type="AlphaFoldDB" id="A0A8J7S2N2"/>
<dbReference type="PANTHER" id="PTHR43172:SF2">
    <property type="entry name" value="ADENYLOSUCCINATE LYASE C-TERMINAL DOMAIN-CONTAINING PROTEIN"/>
    <property type="match status" value="1"/>
</dbReference>
<evidence type="ECO:0000259" key="2">
    <source>
        <dbReference type="Pfam" id="PF00206"/>
    </source>
</evidence>
<sequence>MPSVFGHSYLGDLFDDSEASEIWSAERQIKLMLLFEAAWSRSLGDAGVISDDDAEKAAMAIETFEPDVEAIARETARDGLPVPELVRQLRMHVGPLEGCVHRGATSQDVIDTALALTIGATLDRLQTRTSALDRDLDGVIARFGGRHLMAKTRMQAAKPITVADRVSVWRGSFAACADRIDGVRTRAVRLQFGGAVGDRNVLDGKASAVAAAMSRRLGLPDPGRAWHADRAGVVEFADLLSAISGASGKMGQDLCLMAQARGDELKLSAGGRSSAMPHKNNPILAELLVTLARFNATQVGAMHQALVHEQERSGAAWVLEWMVLPQMAEVSMRSLAAARELLSKIEALGA</sequence>
<dbReference type="EC" id="5.5.1.2" evidence="3"/>
<dbReference type="InterPro" id="IPR008948">
    <property type="entry name" value="L-Aspartase-like"/>
</dbReference>
<dbReference type="InterPro" id="IPR000362">
    <property type="entry name" value="Fumarate_lyase_fam"/>
</dbReference>
<dbReference type="Pfam" id="PF00206">
    <property type="entry name" value="Lyase_1"/>
    <property type="match status" value="1"/>
</dbReference>
<dbReference type="GO" id="GO:0047472">
    <property type="term" value="F:3-carboxy-cis,cis-muconate cycloisomerase activity"/>
    <property type="evidence" value="ECO:0007669"/>
    <property type="project" value="UniProtKB-EC"/>
</dbReference>
<reference evidence="3" key="1">
    <citation type="submission" date="2021-04" db="EMBL/GenBank/DDBJ databases">
        <authorList>
            <person name="Zhang D.-C."/>
        </authorList>
    </citation>
    <scope>NUCLEOTIDE SEQUENCE</scope>
    <source>
        <strain evidence="3">CGMCC 1.15697</strain>
    </source>
</reference>
<dbReference type="Proteomes" id="UP000672602">
    <property type="component" value="Unassembled WGS sequence"/>
</dbReference>
<dbReference type="PRINTS" id="PR00149">
    <property type="entry name" value="FUMRATELYASE"/>
</dbReference>
<dbReference type="EMBL" id="JAGMWN010000004">
    <property type="protein sequence ID" value="MBP5857458.1"/>
    <property type="molecule type" value="Genomic_DNA"/>
</dbReference>
<gene>
    <name evidence="3" type="ORF">KAJ83_10600</name>
</gene>
<accession>A0A8J7S2N2</accession>
<dbReference type="NCBIfam" id="NF004631">
    <property type="entry name" value="PRK05975.1"/>
    <property type="match status" value="1"/>
</dbReference>
<dbReference type="InterPro" id="IPR022761">
    <property type="entry name" value="Fumarate_lyase_N"/>
</dbReference>
<organism evidence="3 4">
    <name type="scientific">Marivibrio halodurans</name>
    <dbReference type="NCBI Taxonomy" id="2039722"/>
    <lineage>
        <taxon>Bacteria</taxon>
        <taxon>Pseudomonadati</taxon>
        <taxon>Pseudomonadota</taxon>
        <taxon>Alphaproteobacteria</taxon>
        <taxon>Rhodospirillales</taxon>
        <taxon>Rhodospirillaceae</taxon>
        <taxon>Marivibrio</taxon>
    </lineage>
</organism>
<dbReference type="Gene3D" id="1.20.200.10">
    <property type="entry name" value="Fumarase/aspartase (Central domain)"/>
    <property type="match status" value="1"/>
</dbReference>
<dbReference type="SUPFAM" id="SSF48557">
    <property type="entry name" value="L-aspartase-like"/>
    <property type="match status" value="1"/>
</dbReference>
<evidence type="ECO:0000313" key="3">
    <source>
        <dbReference type="EMBL" id="MBP5857458.1"/>
    </source>
</evidence>
<evidence type="ECO:0000256" key="1">
    <source>
        <dbReference type="ARBA" id="ARBA00034772"/>
    </source>
</evidence>
<comment type="caution">
    <text evidence="3">The sequence shown here is derived from an EMBL/GenBank/DDBJ whole genome shotgun (WGS) entry which is preliminary data.</text>
</comment>
<proteinExistence type="inferred from homology"/>
<feature type="domain" description="Fumarate lyase N-terminal" evidence="2">
    <location>
        <begin position="27"/>
        <end position="291"/>
    </location>
</feature>
<evidence type="ECO:0000313" key="4">
    <source>
        <dbReference type="Proteomes" id="UP000672602"/>
    </source>
</evidence>
<dbReference type="PANTHER" id="PTHR43172">
    <property type="entry name" value="ADENYLOSUCCINATE LYASE"/>
    <property type="match status" value="1"/>
</dbReference>
<name>A0A8J7S2N2_9PROT</name>
<protein>
    <submittedName>
        <fullName evidence="3">3-carboxy-cis,cis-muconate cycloisomerase</fullName>
        <ecNumber evidence="3">5.5.1.2</ecNumber>
    </submittedName>
</protein>
<keyword evidence="4" id="KW-1185">Reference proteome</keyword>
<comment type="similarity">
    <text evidence="1">Belongs to the class-II fumarase/aspartase family.</text>
</comment>
<keyword evidence="3" id="KW-0413">Isomerase</keyword>
<dbReference type="RefSeq" id="WP_210682040.1">
    <property type="nucleotide sequence ID" value="NZ_JAGMWN010000004.1"/>
</dbReference>